<accession>A0A075GQ54</accession>
<organism evidence="1">
    <name type="scientific">uncultured marine group II/III euryarchaeote KM3_180_D08</name>
    <dbReference type="NCBI Taxonomy" id="1457942"/>
    <lineage>
        <taxon>Archaea</taxon>
        <taxon>Methanobacteriati</taxon>
        <taxon>Methanobacteriota</taxon>
        <taxon>environmental samples</taxon>
    </lineage>
</organism>
<sequence length="228" mass="24206">MTTQNITAYAIGPAGSKIFTVTATDGSWDNPMTDSIGSNDLGQTMAGATLTNLSVVYTAGNCFARIQDRNTLQVFRTITGAKVGATDFSQTKITPYVVKPNDILVCYPQPMEATANQSNCLAWLQMSKGIVAFGGTDIPDSTSTEITSLVNNQSLGTYDSQNLTGLKIQVEDGAKLNAITVIDPNGGTILTLPATTRDAGHYYYNLEAEGFSIPVLKGMTLKVDVLTS</sequence>
<name>A0A075GQ54_9EURY</name>
<dbReference type="AlphaFoldDB" id="A0A075GQ54"/>
<dbReference type="EMBL" id="KF900731">
    <property type="protein sequence ID" value="AIF05195.1"/>
    <property type="molecule type" value="Genomic_DNA"/>
</dbReference>
<protein>
    <submittedName>
        <fullName evidence="1">Uncharacterized protein</fullName>
    </submittedName>
</protein>
<evidence type="ECO:0000313" key="1">
    <source>
        <dbReference type="EMBL" id="AIF05195.1"/>
    </source>
</evidence>
<reference evidence="1" key="1">
    <citation type="journal article" date="2014" name="Genome Biol. Evol.">
        <title>Pangenome evidence for extensive interdomain horizontal transfer affecting lineage core and shell genes in uncultured planktonic thaumarchaeota and euryarchaeota.</title>
        <authorList>
            <person name="Deschamps P."/>
            <person name="Zivanovic Y."/>
            <person name="Moreira D."/>
            <person name="Rodriguez-Valera F."/>
            <person name="Lopez-Garcia P."/>
        </authorList>
    </citation>
    <scope>NUCLEOTIDE SEQUENCE</scope>
</reference>
<proteinExistence type="predicted"/>